<dbReference type="GO" id="GO:0003887">
    <property type="term" value="F:DNA-directed DNA polymerase activity"/>
    <property type="evidence" value="ECO:0007669"/>
    <property type="project" value="InterPro"/>
</dbReference>
<proteinExistence type="predicted"/>
<dbReference type="GO" id="GO:0006260">
    <property type="term" value="P:DNA replication"/>
    <property type="evidence" value="ECO:0007669"/>
    <property type="project" value="InterPro"/>
</dbReference>
<evidence type="ECO:0000313" key="1">
    <source>
        <dbReference type="EMBL" id="TJZ79030.1"/>
    </source>
</evidence>
<dbReference type="PANTHER" id="PTHR38767:SF1">
    <property type="entry name" value="DNA POLYMERASE III SUBUNIT CHI"/>
    <property type="match status" value="1"/>
</dbReference>
<dbReference type="SUPFAM" id="SSF102400">
    <property type="entry name" value="DNA polymerase III chi subunit"/>
    <property type="match status" value="1"/>
</dbReference>
<dbReference type="PANTHER" id="PTHR38767">
    <property type="entry name" value="DNA POLYMERASE III SUBUNIT CHI"/>
    <property type="match status" value="1"/>
</dbReference>
<dbReference type="Gene3D" id="3.40.50.10110">
    <property type="entry name" value="DNA polymerase III subunit chi"/>
    <property type="match status" value="1"/>
</dbReference>
<sequence length="147" mass="16435">MDVTFYFNVKHREQALCQLVGKALAQRLSVNVLAASERDAHGLDRLLWEVPQTGFLPHCAADDPLVAVTPIVVDHRAALLPQRPTLFNWTDGVPEGHARYERIVEIVDRSDEAREQARLRWRGYVAAGITPKAVDMLELAAQRQASA</sequence>
<reference evidence="1 2" key="1">
    <citation type="submission" date="2019-04" db="EMBL/GenBank/DDBJ databases">
        <title>Chitiniphilus eburnea sp. nov., a novel chitinolytic bacterium isolated from aquaculture sludge.</title>
        <authorList>
            <person name="Sheng M."/>
        </authorList>
    </citation>
    <scope>NUCLEOTIDE SEQUENCE [LARGE SCALE GENOMIC DNA]</scope>
    <source>
        <strain evidence="1 2">HX-2-15</strain>
    </source>
</reference>
<dbReference type="RefSeq" id="WP_136771544.1">
    <property type="nucleotide sequence ID" value="NZ_SUMF01000001.1"/>
</dbReference>
<gene>
    <name evidence="1" type="ORF">FAZ21_01725</name>
</gene>
<dbReference type="AlphaFoldDB" id="A0A4U0QD02"/>
<dbReference type="OrthoDB" id="5297568at2"/>
<keyword evidence="2" id="KW-1185">Reference proteome</keyword>
<evidence type="ECO:0000313" key="2">
    <source>
        <dbReference type="Proteomes" id="UP000310016"/>
    </source>
</evidence>
<dbReference type="GO" id="GO:0003677">
    <property type="term" value="F:DNA binding"/>
    <property type="evidence" value="ECO:0007669"/>
    <property type="project" value="InterPro"/>
</dbReference>
<protein>
    <submittedName>
        <fullName evidence="1">DNA polymerase III subunit chi</fullName>
    </submittedName>
</protein>
<dbReference type="Proteomes" id="UP000310016">
    <property type="component" value="Unassembled WGS sequence"/>
</dbReference>
<name>A0A4U0QD02_9NEIS</name>
<dbReference type="Pfam" id="PF04364">
    <property type="entry name" value="DNA_pol3_chi"/>
    <property type="match status" value="1"/>
</dbReference>
<comment type="caution">
    <text evidence="1">The sequence shown here is derived from an EMBL/GenBank/DDBJ whole genome shotgun (WGS) entry which is preliminary data.</text>
</comment>
<dbReference type="InterPro" id="IPR007459">
    <property type="entry name" value="DNA_pol3_chi"/>
</dbReference>
<organism evidence="1 2">
    <name type="scientific">Chitiniphilus eburneus</name>
    <dbReference type="NCBI Taxonomy" id="2571148"/>
    <lineage>
        <taxon>Bacteria</taxon>
        <taxon>Pseudomonadati</taxon>
        <taxon>Pseudomonadota</taxon>
        <taxon>Betaproteobacteria</taxon>
        <taxon>Neisseriales</taxon>
        <taxon>Chitinibacteraceae</taxon>
        <taxon>Chitiniphilus</taxon>
    </lineage>
</organism>
<dbReference type="EMBL" id="SUMF01000001">
    <property type="protein sequence ID" value="TJZ79030.1"/>
    <property type="molecule type" value="Genomic_DNA"/>
</dbReference>
<dbReference type="GO" id="GO:0032298">
    <property type="term" value="P:positive regulation of DNA-templated DNA replication initiation"/>
    <property type="evidence" value="ECO:0007669"/>
    <property type="project" value="TreeGrafter"/>
</dbReference>
<dbReference type="InterPro" id="IPR036768">
    <property type="entry name" value="PolIII_chi_sf"/>
</dbReference>
<accession>A0A4U0QD02</accession>